<dbReference type="InterPro" id="IPR046342">
    <property type="entry name" value="CBS_dom_sf"/>
</dbReference>
<dbReference type="AlphaFoldDB" id="A0A517M5J2"/>
<feature type="transmembrane region" description="Helical" evidence="11">
    <location>
        <begin position="258"/>
        <end position="276"/>
    </location>
</feature>
<dbReference type="CDD" id="cd00400">
    <property type="entry name" value="Voltage_gated_ClC"/>
    <property type="match status" value="1"/>
</dbReference>
<dbReference type="KEGG" id="ruv:EC9_43400"/>
<dbReference type="PROSITE" id="PS51371">
    <property type="entry name" value="CBS"/>
    <property type="match status" value="2"/>
</dbReference>
<keyword evidence="8" id="KW-0868">Chloride</keyword>
<dbReference type="SUPFAM" id="SSF54631">
    <property type="entry name" value="CBS-domain pair"/>
    <property type="match status" value="1"/>
</dbReference>
<keyword evidence="14" id="KW-1185">Reference proteome</keyword>
<dbReference type="SMART" id="SM00116">
    <property type="entry name" value="CBS"/>
    <property type="match status" value="2"/>
</dbReference>
<dbReference type="InterPro" id="IPR001807">
    <property type="entry name" value="ClC"/>
</dbReference>
<protein>
    <submittedName>
        <fullName evidence="13">H(+)/Cl(-) exchange transporter ClcA</fullName>
    </submittedName>
</protein>
<comment type="subcellular location">
    <subcellularLocation>
        <location evidence="1">Membrane</location>
        <topology evidence="1">Multi-pass membrane protein</topology>
    </subcellularLocation>
</comment>
<evidence type="ECO:0000256" key="9">
    <source>
        <dbReference type="ARBA" id="ARBA00023303"/>
    </source>
</evidence>
<feature type="transmembrane region" description="Helical" evidence="11">
    <location>
        <begin position="433"/>
        <end position="450"/>
    </location>
</feature>
<keyword evidence="3 11" id="KW-0812">Transmembrane</keyword>
<name>A0A517M5J2_9BACT</name>
<dbReference type="PANTHER" id="PTHR43427:SF6">
    <property type="entry name" value="CHLORIDE CHANNEL PROTEIN CLC-E"/>
    <property type="match status" value="1"/>
</dbReference>
<evidence type="ECO:0000256" key="7">
    <source>
        <dbReference type="ARBA" id="ARBA00023173"/>
    </source>
</evidence>
<dbReference type="Gene3D" id="1.10.3080.10">
    <property type="entry name" value="Clc chloride channel"/>
    <property type="match status" value="1"/>
</dbReference>
<feature type="transmembrane region" description="Helical" evidence="11">
    <location>
        <begin position="370"/>
        <end position="390"/>
    </location>
</feature>
<evidence type="ECO:0000256" key="11">
    <source>
        <dbReference type="SAM" id="Phobius"/>
    </source>
</evidence>
<dbReference type="PANTHER" id="PTHR43427">
    <property type="entry name" value="CHLORIDE CHANNEL PROTEIN CLC-E"/>
    <property type="match status" value="1"/>
</dbReference>
<keyword evidence="2" id="KW-0813">Transport</keyword>
<feature type="transmembrane region" description="Helical" evidence="11">
    <location>
        <begin position="177"/>
        <end position="202"/>
    </location>
</feature>
<dbReference type="OrthoDB" id="9812438at2"/>
<feature type="transmembrane region" description="Helical" evidence="11">
    <location>
        <begin position="402"/>
        <end position="426"/>
    </location>
</feature>
<dbReference type="Proteomes" id="UP000319557">
    <property type="component" value="Chromosome"/>
</dbReference>
<keyword evidence="7" id="KW-0869">Chloride channel</keyword>
<accession>A0A517M5J2</accession>
<evidence type="ECO:0000256" key="10">
    <source>
        <dbReference type="PROSITE-ProRule" id="PRU00703"/>
    </source>
</evidence>
<dbReference type="RefSeq" id="WP_145348014.1">
    <property type="nucleotide sequence ID" value="NZ_CP036261.1"/>
</dbReference>
<evidence type="ECO:0000256" key="1">
    <source>
        <dbReference type="ARBA" id="ARBA00004141"/>
    </source>
</evidence>
<keyword evidence="6 11" id="KW-0472">Membrane</keyword>
<keyword evidence="9" id="KW-0407">Ion channel</keyword>
<dbReference type="InterPro" id="IPR014743">
    <property type="entry name" value="Cl-channel_core"/>
</dbReference>
<dbReference type="EMBL" id="CP036261">
    <property type="protein sequence ID" value="QDS90136.1"/>
    <property type="molecule type" value="Genomic_DNA"/>
</dbReference>
<dbReference type="Pfam" id="PF00654">
    <property type="entry name" value="Voltage_CLC"/>
    <property type="match status" value="1"/>
</dbReference>
<feature type="domain" description="CBS" evidence="12">
    <location>
        <begin position="554"/>
        <end position="615"/>
    </location>
</feature>
<evidence type="ECO:0000313" key="14">
    <source>
        <dbReference type="Proteomes" id="UP000319557"/>
    </source>
</evidence>
<evidence type="ECO:0000256" key="5">
    <source>
        <dbReference type="ARBA" id="ARBA00023065"/>
    </source>
</evidence>
<reference evidence="13 14" key="1">
    <citation type="submission" date="2019-02" db="EMBL/GenBank/DDBJ databases">
        <title>Deep-cultivation of Planctomycetes and their phenomic and genomic characterization uncovers novel biology.</title>
        <authorList>
            <person name="Wiegand S."/>
            <person name="Jogler M."/>
            <person name="Boedeker C."/>
            <person name="Pinto D."/>
            <person name="Vollmers J."/>
            <person name="Rivas-Marin E."/>
            <person name="Kohn T."/>
            <person name="Peeters S.H."/>
            <person name="Heuer A."/>
            <person name="Rast P."/>
            <person name="Oberbeckmann S."/>
            <person name="Bunk B."/>
            <person name="Jeske O."/>
            <person name="Meyerdierks A."/>
            <person name="Storesund J.E."/>
            <person name="Kallscheuer N."/>
            <person name="Luecker S."/>
            <person name="Lage O.M."/>
            <person name="Pohl T."/>
            <person name="Merkel B.J."/>
            <person name="Hornburger P."/>
            <person name="Mueller R.-W."/>
            <person name="Bruemmer F."/>
            <person name="Labrenz M."/>
            <person name="Spormann A.M."/>
            <person name="Op den Camp H."/>
            <person name="Overmann J."/>
            <person name="Amann R."/>
            <person name="Jetten M.S.M."/>
            <person name="Mascher T."/>
            <person name="Medema M.H."/>
            <person name="Devos D.P."/>
            <person name="Kaster A.-K."/>
            <person name="Ovreas L."/>
            <person name="Rohde M."/>
            <person name="Galperin M.Y."/>
            <person name="Jogler C."/>
        </authorList>
    </citation>
    <scope>NUCLEOTIDE SEQUENCE [LARGE SCALE GENOMIC DNA]</scope>
    <source>
        <strain evidence="13 14">EC9</strain>
    </source>
</reference>
<proteinExistence type="predicted"/>
<dbReference type="GO" id="GO:0034707">
    <property type="term" value="C:chloride channel complex"/>
    <property type="evidence" value="ECO:0007669"/>
    <property type="project" value="UniProtKB-KW"/>
</dbReference>
<evidence type="ECO:0000256" key="6">
    <source>
        <dbReference type="ARBA" id="ARBA00023136"/>
    </source>
</evidence>
<sequence length="619" mass="66422">MPAPPHLAQTLRSRTKHFRSSSRSLFLAVLVGVTVGLGAVVFQFLGHLVVRFSLVQYAGYAPPEATGEGTPFTHPPTTLVPWMIVVVMVCGALVAGWMVYQFAPEAAGPGTDAAIDAFHNQHGKIAARVPFVKTIASAIALGTGTSGGREGPICQIGAGIGSMVAQRLQLSPRDRRILLAAGMGAGVGALFRAPLAGAVFAAEILYSDAELEADVIVPAATSSVIAYSIYTQSLPPEVRFQPLFGIKVEHAISGPLELIPYLMLACALIPVGIAYVQMFYGSQWAFERLPVRPHVRPAIGALFAGIVGVGFYYLAGQQMSALAVLGSGSGTLQEAVHHSLRLGPPLLIAIALVKIVTTSLSIGSGSPGGVFGPSMVIGGCFSAGLGLYLHDWMPNLAPHPEAFAIVGMAGFFAGVSNAPISTIIMVRALTGDFGLLVPTMLVTTITFGFGRRSRLYRKQVPTRMDSPAHRGDFIVDVLDGVQVRGTYRPIDSYSLIHESMSLDEIVHRLADNHQHYFPVVDADRNMVGIFTDDDVRSYLFHDAIWKLANASDVMTTNVVAVTPDDDLNTALGHFTALNLEELPVVEDHQSQRLLGMLRRRETIATYNRRIREHKEGTRE</sequence>
<keyword evidence="5" id="KW-0406">Ion transport</keyword>
<dbReference type="InterPro" id="IPR050368">
    <property type="entry name" value="ClC-type_chloride_channel"/>
</dbReference>
<dbReference type="PRINTS" id="PR00762">
    <property type="entry name" value="CLCHANNEL"/>
</dbReference>
<gene>
    <name evidence="13" type="primary">clcA</name>
    <name evidence="13" type="ORF">EC9_43400</name>
</gene>
<evidence type="ECO:0000256" key="2">
    <source>
        <dbReference type="ARBA" id="ARBA00022448"/>
    </source>
</evidence>
<dbReference type="Gene3D" id="3.10.580.10">
    <property type="entry name" value="CBS-domain"/>
    <property type="match status" value="1"/>
</dbReference>
<feature type="domain" description="CBS" evidence="12">
    <location>
        <begin position="487"/>
        <end position="547"/>
    </location>
</feature>
<evidence type="ECO:0000259" key="12">
    <source>
        <dbReference type="PROSITE" id="PS51371"/>
    </source>
</evidence>
<dbReference type="InterPro" id="IPR000644">
    <property type="entry name" value="CBS_dom"/>
</dbReference>
<feature type="transmembrane region" description="Helical" evidence="11">
    <location>
        <begin position="79"/>
        <end position="100"/>
    </location>
</feature>
<evidence type="ECO:0000256" key="4">
    <source>
        <dbReference type="ARBA" id="ARBA00022989"/>
    </source>
</evidence>
<evidence type="ECO:0000313" key="13">
    <source>
        <dbReference type="EMBL" id="QDS90136.1"/>
    </source>
</evidence>
<dbReference type="FunFam" id="1.10.3080.10:FF:000018">
    <property type="entry name" value="Chloride transporter, ClC family"/>
    <property type="match status" value="1"/>
</dbReference>
<organism evidence="13 14">
    <name type="scientific">Rosistilla ulvae</name>
    <dbReference type="NCBI Taxonomy" id="1930277"/>
    <lineage>
        <taxon>Bacteria</taxon>
        <taxon>Pseudomonadati</taxon>
        <taxon>Planctomycetota</taxon>
        <taxon>Planctomycetia</taxon>
        <taxon>Pirellulales</taxon>
        <taxon>Pirellulaceae</taxon>
        <taxon>Rosistilla</taxon>
    </lineage>
</organism>
<dbReference type="GO" id="GO:0005254">
    <property type="term" value="F:chloride channel activity"/>
    <property type="evidence" value="ECO:0007669"/>
    <property type="project" value="UniProtKB-KW"/>
</dbReference>
<dbReference type="Pfam" id="PF00571">
    <property type="entry name" value="CBS"/>
    <property type="match status" value="2"/>
</dbReference>
<feature type="transmembrane region" description="Helical" evidence="11">
    <location>
        <begin position="297"/>
        <end position="315"/>
    </location>
</feature>
<dbReference type="SUPFAM" id="SSF81340">
    <property type="entry name" value="Clc chloride channel"/>
    <property type="match status" value="1"/>
</dbReference>
<feature type="transmembrane region" description="Helical" evidence="11">
    <location>
        <begin position="24"/>
        <end position="45"/>
    </location>
</feature>
<keyword evidence="10" id="KW-0129">CBS domain</keyword>
<evidence type="ECO:0000256" key="8">
    <source>
        <dbReference type="ARBA" id="ARBA00023214"/>
    </source>
</evidence>
<keyword evidence="4 11" id="KW-1133">Transmembrane helix</keyword>
<evidence type="ECO:0000256" key="3">
    <source>
        <dbReference type="ARBA" id="ARBA00022692"/>
    </source>
</evidence>